<keyword evidence="7" id="KW-0624">Polysaccharide degradation</keyword>
<dbReference type="RefSeq" id="WP_044434864.1">
    <property type="nucleotide sequence ID" value="NZ_BJYZ01000035.1"/>
</dbReference>
<comment type="caution">
    <text evidence="9">The sequence shown here is derived from an EMBL/GenBank/DDBJ whole genome shotgun (WGS) entry which is preliminary data.</text>
</comment>
<dbReference type="GO" id="GO:0005576">
    <property type="term" value="C:extracellular region"/>
    <property type="evidence" value="ECO:0007669"/>
    <property type="project" value="UniProtKB-SubCell"/>
</dbReference>
<gene>
    <name evidence="9" type="ORF">SAE02_62010</name>
</gene>
<dbReference type="GO" id="GO:0045493">
    <property type="term" value="P:xylan catabolic process"/>
    <property type="evidence" value="ECO:0007669"/>
    <property type="project" value="UniProtKB-KW"/>
</dbReference>
<dbReference type="GO" id="GO:0030600">
    <property type="term" value="F:feruloyl esterase activity"/>
    <property type="evidence" value="ECO:0007669"/>
    <property type="project" value="InterPro"/>
</dbReference>
<organism evidence="9 10">
    <name type="scientific">Skermanella aerolata</name>
    <dbReference type="NCBI Taxonomy" id="393310"/>
    <lineage>
        <taxon>Bacteria</taxon>
        <taxon>Pseudomonadati</taxon>
        <taxon>Pseudomonadota</taxon>
        <taxon>Alphaproteobacteria</taxon>
        <taxon>Rhodospirillales</taxon>
        <taxon>Azospirillaceae</taxon>
        <taxon>Skermanella</taxon>
    </lineage>
</organism>
<protein>
    <recommendedName>
        <fullName evidence="11">Polyhydroxybutyrate depolymerase</fullName>
    </recommendedName>
</protein>
<evidence type="ECO:0008006" key="11">
    <source>
        <dbReference type="Google" id="ProtNLM"/>
    </source>
</evidence>
<keyword evidence="10" id="KW-1185">Reference proteome</keyword>
<evidence type="ECO:0000256" key="5">
    <source>
        <dbReference type="ARBA" id="ARBA00022801"/>
    </source>
</evidence>
<reference evidence="9 10" key="1">
    <citation type="submission" date="2019-07" db="EMBL/GenBank/DDBJ databases">
        <title>Whole genome shotgun sequence of Skermanella aerolata NBRC 106429.</title>
        <authorList>
            <person name="Hosoyama A."/>
            <person name="Uohara A."/>
            <person name="Ohji S."/>
            <person name="Ichikawa N."/>
        </authorList>
    </citation>
    <scope>NUCLEOTIDE SEQUENCE [LARGE SCALE GENOMIC DNA]</scope>
    <source>
        <strain evidence="9 10">NBRC 106429</strain>
    </source>
</reference>
<dbReference type="InterPro" id="IPR029058">
    <property type="entry name" value="AB_hydrolase_fold"/>
</dbReference>
<accession>A0A512DZY4</accession>
<evidence type="ECO:0000256" key="2">
    <source>
        <dbReference type="ARBA" id="ARBA00022525"/>
    </source>
</evidence>
<evidence type="ECO:0000256" key="6">
    <source>
        <dbReference type="ARBA" id="ARBA00023277"/>
    </source>
</evidence>
<dbReference type="AlphaFoldDB" id="A0A512DZY4"/>
<proteinExistence type="predicted"/>
<evidence type="ECO:0000313" key="10">
    <source>
        <dbReference type="Proteomes" id="UP000321523"/>
    </source>
</evidence>
<evidence type="ECO:0000256" key="3">
    <source>
        <dbReference type="ARBA" id="ARBA00022651"/>
    </source>
</evidence>
<evidence type="ECO:0000313" key="9">
    <source>
        <dbReference type="EMBL" id="GEO42053.1"/>
    </source>
</evidence>
<dbReference type="Gene3D" id="3.40.50.1820">
    <property type="entry name" value="alpha/beta hydrolase"/>
    <property type="match status" value="1"/>
</dbReference>
<dbReference type="OrthoDB" id="9805640at2"/>
<dbReference type="EMBL" id="BJYZ01000035">
    <property type="protein sequence ID" value="GEO42053.1"/>
    <property type="molecule type" value="Genomic_DNA"/>
</dbReference>
<name>A0A512DZY4_9PROT</name>
<keyword evidence="3" id="KW-0858">Xylan degradation</keyword>
<evidence type="ECO:0000256" key="1">
    <source>
        <dbReference type="ARBA" id="ARBA00004613"/>
    </source>
</evidence>
<sequence length="282" mass="30550">MSRWSAAVLLVLLWSTGITATAEAARSAGCGRPPPASVPDRVMLDERERSLIADLPAGYESGHPHRLVVAFHGRTNDNAQVRAYYGLEQPAGDPTIFVYPLALRQADGTFSWADPGDKPDSLRDYRLFDAIVARFAGDYCVDPDRIFVVGHSLGASFVNSLACARGDLIRGVGSVAGGVQRSHCRGSVAALVLHNPADKLVPFSEGERARDALVAQNGQDEAAAEPAEVGPFECERFAAHDPANPVLWCPHHQDQTSRGRYYPHQWPSGTGEAIMDFFETLK</sequence>
<keyword evidence="4 8" id="KW-0732">Signal</keyword>
<dbReference type="SUPFAM" id="SSF53474">
    <property type="entry name" value="alpha/beta-Hydrolases"/>
    <property type="match status" value="1"/>
</dbReference>
<dbReference type="PANTHER" id="PTHR38050:SF2">
    <property type="entry name" value="FERULOYL ESTERASE C-RELATED"/>
    <property type="match status" value="1"/>
</dbReference>
<dbReference type="PANTHER" id="PTHR38050">
    <property type="match status" value="1"/>
</dbReference>
<evidence type="ECO:0000256" key="4">
    <source>
        <dbReference type="ARBA" id="ARBA00022729"/>
    </source>
</evidence>
<keyword evidence="6" id="KW-0119">Carbohydrate metabolism</keyword>
<keyword evidence="2" id="KW-0964">Secreted</keyword>
<dbReference type="Proteomes" id="UP000321523">
    <property type="component" value="Unassembled WGS sequence"/>
</dbReference>
<dbReference type="InterPro" id="IPR043595">
    <property type="entry name" value="FaeB/C/D"/>
</dbReference>
<evidence type="ECO:0000256" key="7">
    <source>
        <dbReference type="ARBA" id="ARBA00023326"/>
    </source>
</evidence>
<comment type="subcellular location">
    <subcellularLocation>
        <location evidence="1">Secreted</location>
    </subcellularLocation>
</comment>
<evidence type="ECO:0000256" key="8">
    <source>
        <dbReference type="SAM" id="SignalP"/>
    </source>
</evidence>
<feature type="chain" id="PRO_5022052486" description="Polyhydroxybutyrate depolymerase" evidence="8">
    <location>
        <begin position="21"/>
        <end position="282"/>
    </location>
</feature>
<keyword evidence="5" id="KW-0378">Hydrolase</keyword>
<feature type="signal peptide" evidence="8">
    <location>
        <begin position="1"/>
        <end position="20"/>
    </location>
</feature>